<protein>
    <submittedName>
        <fullName evidence="1">Uncharacterized protein</fullName>
    </submittedName>
</protein>
<dbReference type="Proteomes" id="UP000814128">
    <property type="component" value="Unassembled WGS sequence"/>
</dbReference>
<reference evidence="1" key="2">
    <citation type="journal article" date="2022" name="New Phytol.">
        <title>Evolutionary transition to the ectomycorrhizal habit in the genomes of a hyperdiverse lineage of mushroom-forming fungi.</title>
        <authorList>
            <person name="Looney B."/>
            <person name="Miyauchi S."/>
            <person name="Morin E."/>
            <person name="Drula E."/>
            <person name="Courty P.E."/>
            <person name="Kohler A."/>
            <person name="Kuo A."/>
            <person name="LaButti K."/>
            <person name="Pangilinan J."/>
            <person name="Lipzen A."/>
            <person name="Riley R."/>
            <person name="Andreopoulos W."/>
            <person name="He G."/>
            <person name="Johnson J."/>
            <person name="Nolan M."/>
            <person name="Tritt A."/>
            <person name="Barry K.W."/>
            <person name="Grigoriev I.V."/>
            <person name="Nagy L.G."/>
            <person name="Hibbett D."/>
            <person name="Henrissat B."/>
            <person name="Matheny P.B."/>
            <person name="Labbe J."/>
            <person name="Martin F.M."/>
        </authorList>
    </citation>
    <scope>NUCLEOTIDE SEQUENCE</scope>
    <source>
        <strain evidence="1">EC-137</strain>
    </source>
</reference>
<sequence length="141" mass="15875">MDSDLLCNHLTCRRPLIDKAVVVRNPQLSSLLLDCANELFNSARLCPACETSLGEPDDVVVCSLHPTNDYKTSVLSGLSPSIVLEICSRYCLLAISFWQYQIHQENSFQRAVVRNLNDKNSQLQKQLESVIREGEFCFLLG</sequence>
<gene>
    <name evidence="1" type="ORF">K488DRAFT_42796</name>
</gene>
<evidence type="ECO:0000313" key="1">
    <source>
        <dbReference type="EMBL" id="KAI0035684.1"/>
    </source>
</evidence>
<evidence type="ECO:0000313" key="2">
    <source>
        <dbReference type="Proteomes" id="UP000814128"/>
    </source>
</evidence>
<comment type="caution">
    <text evidence="1">The sequence shown here is derived from an EMBL/GenBank/DDBJ whole genome shotgun (WGS) entry which is preliminary data.</text>
</comment>
<accession>A0ACB8QV33</accession>
<proteinExistence type="predicted"/>
<organism evidence="1 2">
    <name type="scientific">Vararia minispora EC-137</name>
    <dbReference type="NCBI Taxonomy" id="1314806"/>
    <lineage>
        <taxon>Eukaryota</taxon>
        <taxon>Fungi</taxon>
        <taxon>Dikarya</taxon>
        <taxon>Basidiomycota</taxon>
        <taxon>Agaricomycotina</taxon>
        <taxon>Agaricomycetes</taxon>
        <taxon>Russulales</taxon>
        <taxon>Lachnocladiaceae</taxon>
        <taxon>Vararia</taxon>
    </lineage>
</organism>
<name>A0ACB8QV33_9AGAM</name>
<dbReference type="EMBL" id="MU273481">
    <property type="protein sequence ID" value="KAI0035684.1"/>
    <property type="molecule type" value="Genomic_DNA"/>
</dbReference>
<keyword evidence="2" id="KW-1185">Reference proteome</keyword>
<reference evidence="1" key="1">
    <citation type="submission" date="2021-02" db="EMBL/GenBank/DDBJ databases">
        <authorList>
            <consortium name="DOE Joint Genome Institute"/>
            <person name="Ahrendt S."/>
            <person name="Looney B.P."/>
            <person name="Miyauchi S."/>
            <person name="Morin E."/>
            <person name="Drula E."/>
            <person name="Courty P.E."/>
            <person name="Chicoki N."/>
            <person name="Fauchery L."/>
            <person name="Kohler A."/>
            <person name="Kuo A."/>
            <person name="Labutti K."/>
            <person name="Pangilinan J."/>
            <person name="Lipzen A."/>
            <person name="Riley R."/>
            <person name="Andreopoulos W."/>
            <person name="He G."/>
            <person name="Johnson J."/>
            <person name="Barry K.W."/>
            <person name="Grigoriev I.V."/>
            <person name="Nagy L."/>
            <person name="Hibbett D."/>
            <person name="Henrissat B."/>
            <person name="Matheny P.B."/>
            <person name="Labbe J."/>
            <person name="Martin F."/>
        </authorList>
    </citation>
    <scope>NUCLEOTIDE SEQUENCE</scope>
    <source>
        <strain evidence="1">EC-137</strain>
    </source>
</reference>